<comment type="similarity">
    <text evidence="3 12">Belongs to the glycosyl hydrolase 35 family.</text>
</comment>
<dbReference type="InterPro" id="IPR000922">
    <property type="entry name" value="Lectin_gal-bd_dom"/>
</dbReference>
<gene>
    <name evidence="15" type="ORF">H6P81_018563</name>
</gene>
<evidence type="ECO:0000256" key="10">
    <source>
        <dbReference type="ARBA" id="ARBA00023295"/>
    </source>
</evidence>
<dbReference type="CDD" id="cd22842">
    <property type="entry name" value="Gal_Rha_Lectin_BGal"/>
    <property type="match status" value="1"/>
</dbReference>
<dbReference type="InterPro" id="IPR019801">
    <property type="entry name" value="Glyco_hydro_35_CS"/>
</dbReference>
<dbReference type="FunFam" id="2.60.120.260:FF:000050">
    <property type="entry name" value="Beta-galactosidase"/>
    <property type="match status" value="1"/>
</dbReference>
<feature type="signal peptide" evidence="13">
    <location>
        <begin position="1"/>
        <end position="22"/>
    </location>
</feature>
<dbReference type="PRINTS" id="PR00742">
    <property type="entry name" value="GLHYDRLASE35"/>
</dbReference>
<evidence type="ECO:0000256" key="7">
    <source>
        <dbReference type="ARBA" id="ARBA00022729"/>
    </source>
</evidence>
<keyword evidence="7 13" id="KW-0732">Signal</keyword>
<evidence type="ECO:0000256" key="13">
    <source>
        <dbReference type="SAM" id="SignalP"/>
    </source>
</evidence>
<dbReference type="Proteomes" id="UP000825729">
    <property type="component" value="Unassembled WGS sequence"/>
</dbReference>
<dbReference type="InterPro" id="IPR017853">
    <property type="entry name" value="GH"/>
</dbReference>
<dbReference type="InterPro" id="IPR048913">
    <property type="entry name" value="BetaGal_gal-bd"/>
</dbReference>
<dbReference type="EC" id="3.2.1.23" evidence="4 11"/>
<dbReference type="Pfam" id="PF21467">
    <property type="entry name" value="BetaGal_gal-bd"/>
    <property type="match status" value="1"/>
</dbReference>
<evidence type="ECO:0000256" key="8">
    <source>
        <dbReference type="ARBA" id="ARBA00022801"/>
    </source>
</evidence>
<evidence type="ECO:0000313" key="16">
    <source>
        <dbReference type="Proteomes" id="UP000825729"/>
    </source>
</evidence>
<dbReference type="Pfam" id="PF01301">
    <property type="entry name" value="Glyco_hydro_35"/>
    <property type="match status" value="1"/>
</dbReference>
<keyword evidence="10 11" id="KW-0326">Glycosidase</keyword>
<evidence type="ECO:0000256" key="3">
    <source>
        <dbReference type="ARBA" id="ARBA00009809"/>
    </source>
</evidence>
<evidence type="ECO:0000256" key="5">
    <source>
        <dbReference type="ARBA" id="ARBA00022523"/>
    </source>
</evidence>
<dbReference type="InterPro" id="IPR031330">
    <property type="entry name" value="Gly_Hdrlase_35_cat"/>
</dbReference>
<dbReference type="InterPro" id="IPR043159">
    <property type="entry name" value="Lectin_gal-bd_sf"/>
</dbReference>
<evidence type="ECO:0000256" key="9">
    <source>
        <dbReference type="ARBA" id="ARBA00023180"/>
    </source>
</evidence>
<sequence>MSSWSTCDLLFKLLCLFLLVESAVLVHAGVTYDGRSLIINGKRELIFSGSIHYPRSTPQQWPNLIDKAKHGGLNAIDTYVFWNVHEPVEGQLDFSGNFDLVKFIKTVEEAGMWVILRLGPFIEAEWNHGGLPYWLREVKNITFRTNNEPYKYYMKKYAQMIVDMMKKEKLFASQGGPIIVTQIENEYNNIQLAFKEEGAQYVQWAGKMAIGMETGVPWVMCKQWDAPDPVINSCNGRNCADTFPGPNKPNKPSLWTENWTAQYRVFGDPPSQRKAEDLAYAVARWFSMDGTLVNYYMYHGGTNFGRTSSSFVQTRYYDEAPLDEYGMLKEPKWGHLKDLHSAIRLCRNPLLWGVRRVQKFGKNTEAYIYERPGTNACAAFLSNNDTKLDMVLGFNGEQYHLPRRSVSILPDCKTVVFNTARVVAQHSTRYFFPISEFHQNNKQWEMWKEPVSRMNEAQTVYAACLEHYNMTKDTSDYLWYTTSLYLNDDDLPIKRYPAVIKIFSLGHVLHAFINGQYIGTGQGDNLEKSFTFKTALTLRIGLNHISLLSMTVGYPDSGAYMERKIAGVHQVRIQGLNTGTLDLSLNQWGHKVGLEGEKLRVYTQEGSQSVQWTQASGNTPLVWYKRYFNAPPGNDPVALDMSGMAKGMIWVNGISIGRYWVSFLSPIGKPSQSEYHIPRDFLKPTDNLLVVLEESGGNPETIELLRVSRDTICTIISDKHPPHVTTWKRLNNQFQTVIEDAKPTAYLKCPTSKVIEAIEFASYGNPEGYCGSFKVGTCNAGAAQSVAEKACVGKSSCSLRVDSATLGSDNCPSDVTKTFVAQARCVQKGVLFV</sequence>
<name>A0AAV7E2M0_ARIFI</name>
<dbReference type="SUPFAM" id="SSF49785">
    <property type="entry name" value="Galactose-binding domain-like"/>
    <property type="match status" value="2"/>
</dbReference>
<protein>
    <recommendedName>
        <fullName evidence="4 11">Beta-galactosidase</fullName>
        <ecNumber evidence="4 11">3.2.1.23</ecNumber>
    </recommendedName>
</protein>
<dbReference type="FunFam" id="2.60.120.260:FF:000142">
    <property type="entry name" value="Beta-galactosidase"/>
    <property type="match status" value="1"/>
</dbReference>
<keyword evidence="5" id="KW-0052">Apoplast</keyword>
<dbReference type="EMBL" id="JAINDJ010000007">
    <property type="protein sequence ID" value="KAG9442709.1"/>
    <property type="molecule type" value="Genomic_DNA"/>
</dbReference>
<dbReference type="GO" id="GO:0004565">
    <property type="term" value="F:beta-galactosidase activity"/>
    <property type="evidence" value="ECO:0007669"/>
    <property type="project" value="UniProtKB-EC"/>
</dbReference>
<keyword evidence="8 11" id="KW-0378">Hydrolase</keyword>
<evidence type="ECO:0000256" key="12">
    <source>
        <dbReference type="RuleBase" id="RU003679"/>
    </source>
</evidence>
<organism evidence="15 16">
    <name type="scientific">Aristolochia fimbriata</name>
    <name type="common">White veined hardy Dutchman's pipe vine</name>
    <dbReference type="NCBI Taxonomy" id="158543"/>
    <lineage>
        <taxon>Eukaryota</taxon>
        <taxon>Viridiplantae</taxon>
        <taxon>Streptophyta</taxon>
        <taxon>Embryophyta</taxon>
        <taxon>Tracheophyta</taxon>
        <taxon>Spermatophyta</taxon>
        <taxon>Magnoliopsida</taxon>
        <taxon>Magnoliidae</taxon>
        <taxon>Piperales</taxon>
        <taxon>Aristolochiaceae</taxon>
        <taxon>Aristolochia</taxon>
    </lineage>
</organism>
<evidence type="ECO:0000313" key="15">
    <source>
        <dbReference type="EMBL" id="KAG9442709.1"/>
    </source>
</evidence>
<comment type="caution">
    <text evidence="15">The sequence shown here is derived from an EMBL/GenBank/DDBJ whole genome shotgun (WGS) entry which is preliminary data.</text>
</comment>
<dbReference type="Gene3D" id="3.20.20.80">
    <property type="entry name" value="Glycosidases"/>
    <property type="match status" value="1"/>
</dbReference>
<dbReference type="FunFam" id="3.20.20.80:FF:000006">
    <property type="entry name" value="Beta-galactosidase"/>
    <property type="match status" value="1"/>
</dbReference>
<keyword evidence="6" id="KW-0964">Secreted</keyword>
<dbReference type="Gene3D" id="2.60.120.740">
    <property type="match status" value="1"/>
</dbReference>
<evidence type="ECO:0000256" key="6">
    <source>
        <dbReference type="ARBA" id="ARBA00022525"/>
    </source>
</evidence>
<dbReference type="GO" id="GO:0030246">
    <property type="term" value="F:carbohydrate binding"/>
    <property type="evidence" value="ECO:0007669"/>
    <property type="project" value="InterPro"/>
</dbReference>
<dbReference type="AlphaFoldDB" id="A0AAV7E2M0"/>
<dbReference type="InterPro" id="IPR041392">
    <property type="entry name" value="GHD"/>
</dbReference>
<dbReference type="InterPro" id="IPR008979">
    <property type="entry name" value="Galactose-bd-like_sf"/>
</dbReference>
<keyword evidence="9" id="KW-0325">Glycoprotein</keyword>
<comment type="subcellular location">
    <subcellularLocation>
        <location evidence="2">Secreted</location>
        <location evidence="2">Extracellular space</location>
        <location evidence="2">Apoplast</location>
    </subcellularLocation>
</comment>
<reference evidence="15 16" key="1">
    <citation type="submission" date="2021-07" db="EMBL/GenBank/DDBJ databases">
        <title>The Aristolochia fimbriata genome: insights into angiosperm evolution, floral development and chemical biosynthesis.</title>
        <authorList>
            <person name="Jiao Y."/>
        </authorList>
    </citation>
    <scope>NUCLEOTIDE SEQUENCE [LARGE SCALE GENOMIC DNA]</scope>
    <source>
        <strain evidence="15">IBCAS-2021</strain>
        <tissue evidence="15">Leaf</tissue>
    </source>
</reference>
<dbReference type="Gene3D" id="2.60.120.260">
    <property type="entry name" value="Galactose-binding domain-like"/>
    <property type="match status" value="1"/>
</dbReference>
<dbReference type="InterPro" id="IPR001944">
    <property type="entry name" value="Glycoside_Hdrlase_35"/>
</dbReference>
<dbReference type="GO" id="GO:0048046">
    <property type="term" value="C:apoplast"/>
    <property type="evidence" value="ECO:0007669"/>
    <property type="project" value="UniProtKB-SubCell"/>
</dbReference>
<dbReference type="SUPFAM" id="SSF51445">
    <property type="entry name" value="(Trans)glycosidases"/>
    <property type="match status" value="1"/>
</dbReference>
<evidence type="ECO:0000256" key="2">
    <source>
        <dbReference type="ARBA" id="ARBA00004271"/>
    </source>
</evidence>
<dbReference type="PROSITE" id="PS50228">
    <property type="entry name" value="SUEL_LECTIN"/>
    <property type="match status" value="1"/>
</dbReference>
<dbReference type="Pfam" id="PF17834">
    <property type="entry name" value="GHD"/>
    <property type="match status" value="1"/>
</dbReference>
<evidence type="ECO:0000259" key="14">
    <source>
        <dbReference type="PROSITE" id="PS50228"/>
    </source>
</evidence>
<keyword evidence="16" id="KW-1185">Reference proteome</keyword>
<feature type="chain" id="PRO_5043933370" description="Beta-galactosidase" evidence="13">
    <location>
        <begin position="23"/>
        <end position="833"/>
    </location>
</feature>
<dbReference type="GO" id="GO:0005975">
    <property type="term" value="P:carbohydrate metabolic process"/>
    <property type="evidence" value="ECO:0007669"/>
    <property type="project" value="InterPro"/>
</dbReference>
<evidence type="ECO:0000256" key="11">
    <source>
        <dbReference type="RuleBase" id="RU000675"/>
    </source>
</evidence>
<evidence type="ECO:0000256" key="4">
    <source>
        <dbReference type="ARBA" id="ARBA00012756"/>
    </source>
</evidence>
<evidence type="ECO:0000256" key="1">
    <source>
        <dbReference type="ARBA" id="ARBA00001412"/>
    </source>
</evidence>
<dbReference type="PROSITE" id="PS01182">
    <property type="entry name" value="GLYCOSYL_HYDROL_F35"/>
    <property type="match status" value="1"/>
</dbReference>
<comment type="catalytic activity">
    <reaction evidence="1 11">
        <text>Hydrolysis of terminal non-reducing beta-D-galactose residues in beta-D-galactosides.</text>
        <dbReference type="EC" id="3.2.1.23"/>
    </reaction>
</comment>
<feature type="domain" description="SUEL-type lectin" evidence="14">
    <location>
        <begin position="739"/>
        <end position="821"/>
    </location>
</feature>
<accession>A0AAV7E2M0</accession>
<dbReference type="Pfam" id="PF02140">
    <property type="entry name" value="SUEL_Lectin"/>
    <property type="match status" value="1"/>
</dbReference>
<proteinExistence type="inferred from homology"/>
<dbReference type="PANTHER" id="PTHR23421">
    <property type="entry name" value="BETA-GALACTOSIDASE RELATED"/>
    <property type="match status" value="1"/>
</dbReference>